<evidence type="ECO:0000256" key="2">
    <source>
        <dbReference type="ARBA" id="ARBA00022803"/>
    </source>
</evidence>
<name>A0A9D9ENG8_9SPIR</name>
<sequence>MFAAPWLFSACSKPDYLSDCIPDSSLRREQQELTRLLRSPDTGREALFTVKNRIARNLAATDNLPALTAFLTSDAVRGADPYAAYWLLMAADVYMEQNSPQIAAYYFERILDNCKDLTVRGNSIHQICLQNLIRITDSPFHLVRYYTDYIRQFPQDEKIPEFYFLLGRAHEKAGEWEKAIQSYTRFLQLGQYDILVPDIPNAYAYAKRITDYNNSAKDWTFATLDELVTSVKRAIDRYDARALERYRAKVNFFSMSWKQDYTDTEDTQVEFQMRDFMHGNRITYADELDPTSTPYEAYLRTSGWNQYVTVWYLYFRKVNFPADPNIHGRWEWAGIYYGEKI</sequence>
<evidence type="ECO:0000256" key="1">
    <source>
        <dbReference type="ARBA" id="ARBA00022737"/>
    </source>
</evidence>
<dbReference type="Proteomes" id="UP000823616">
    <property type="component" value="Unassembled WGS sequence"/>
</dbReference>
<dbReference type="Gene3D" id="1.25.40.10">
    <property type="entry name" value="Tetratricopeptide repeat domain"/>
    <property type="match status" value="1"/>
</dbReference>
<dbReference type="Pfam" id="PF07719">
    <property type="entry name" value="TPR_2"/>
    <property type="match status" value="1"/>
</dbReference>
<dbReference type="InterPro" id="IPR019734">
    <property type="entry name" value="TPR_rpt"/>
</dbReference>
<dbReference type="InterPro" id="IPR013105">
    <property type="entry name" value="TPR_2"/>
</dbReference>
<dbReference type="SUPFAM" id="SSF48452">
    <property type="entry name" value="TPR-like"/>
    <property type="match status" value="1"/>
</dbReference>
<dbReference type="InterPro" id="IPR011990">
    <property type="entry name" value="TPR-like_helical_dom_sf"/>
</dbReference>
<dbReference type="PROSITE" id="PS50005">
    <property type="entry name" value="TPR"/>
    <property type="match status" value="1"/>
</dbReference>
<dbReference type="AlphaFoldDB" id="A0A9D9ENG8"/>
<keyword evidence="1" id="KW-0677">Repeat</keyword>
<reference evidence="4" key="2">
    <citation type="journal article" date="2021" name="PeerJ">
        <title>Extensive microbial diversity within the chicken gut microbiome revealed by metagenomics and culture.</title>
        <authorList>
            <person name="Gilroy R."/>
            <person name="Ravi A."/>
            <person name="Getino M."/>
            <person name="Pursley I."/>
            <person name="Horton D.L."/>
            <person name="Alikhan N.F."/>
            <person name="Baker D."/>
            <person name="Gharbi K."/>
            <person name="Hall N."/>
            <person name="Watson M."/>
            <person name="Adriaenssens E.M."/>
            <person name="Foster-Nyarko E."/>
            <person name="Jarju S."/>
            <person name="Secka A."/>
            <person name="Antonio M."/>
            <person name="Oren A."/>
            <person name="Chaudhuri R.R."/>
            <person name="La Ragione R."/>
            <person name="Hildebrand F."/>
            <person name="Pallen M.J."/>
        </authorList>
    </citation>
    <scope>NUCLEOTIDE SEQUENCE</scope>
    <source>
        <strain evidence="4">B3-4054</strain>
    </source>
</reference>
<proteinExistence type="predicted"/>
<evidence type="ECO:0000313" key="5">
    <source>
        <dbReference type="Proteomes" id="UP000823616"/>
    </source>
</evidence>
<evidence type="ECO:0000313" key="4">
    <source>
        <dbReference type="EMBL" id="MBO8449810.1"/>
    </source>
</evidence>
<dbReference type="EMBL" id="JADIMS010000030">
    <property type="protein sequence ID" value="MBO8449810.1"/>
    <property type="molecule type" value="Genomic_DNA"/>
</dbReference>
<evidence type="ECO:0000256" key="3">
    <source>
        <dbReference type="PROSITE-ProRule" id="PRU00339"/>
    </source>
</evidence>
<keyword evidence="2 3" id="KW-0802">TPR repeat</keyword>
<organism evidence="4 5">
    <name type="scientific">Candidatus Avitreponema avistercoris</name>
    <dbReference type="NCBI Taxonomy" id="2840705"/>
    <lineage>
        <taxon>Bacteria</taxon>
        <taxon>Pseudomonadati</taxon>
        <taxon>Spirochaetota</taxon>
        <taxon>Spirochaetia</taxon>
        <taxon>Spirochaetales</taxon>
        <taxon>Candidatus Avitreponema</taxon>
    </lineage>
</organism>
<comment type="caution">
    <text evidence="4">The sequence shown here is derived from an EMBL/GenBank/DDBJ whole genome shotgun (WGS) entry which is preliminary data.</text>
</comment>
<gene>
    <name evidence="4" type="ORF">IAA96_01740</name>
</gene>
<feature type="repeat" description="TPR" evidence="3">
    <location>
        <begin position="160"/>
        <end position="193"/>
    </location>
</feature>
<reference evidence="4" key="1">
    <citation type="submission" date="2020-10" db="EMBL/GenBank/DDBJ databases">
        <authorList>
            <person name="Gilroy R."/>
        </authorList>
    </citation>
    <scope>NUCLEOTIDE SEQUENCE</scope>
    <source>
        <strain evidence="4">B3-4054</strain>
    </source>
</reference>
<accession>A0A9D9ENG8</accession>
<protein>
    <submittedName>
        <fullName evidence="4">Tetratricopeptide repeat protein</fullName>
    </submittedName>
</protein>